<comment type="catalytic activity">
    <reaction evidence="1 6">
        <text>alpha-D-ribose 1,5-bisphosphate + ATP = 5-phospho-alpha-D-ribose 1-diphosphate + ADP</text>
        <dbReference type="Rhea" id="RHEA:20109"/>
        <dbReference type="ChEBI" id="CHEBI:30616"/>
        <dbReference type="ChEBI" id="CHEBI:58017"/>
        <dbReference type="ChEBI" id="CHEBI:68688"/>
        <dbReference type="ChEBI" id="CHEBI:456216"/>
        <dbReference type="EC" id="2.7.4.23"/>
    </reaction>
</comment>
<evidence type="ECO:0000256" key="5">
    <source>
        <dbReference type="ARBA" id="ARBA00022840"/>
    </source>
</evidence>
<evidence type="ECO:0000256" key="1">
    <source>
        <dbReference type="ARBA" id="ARBA00000373"/>
    </source>
</evidence>
<dbReference type="AlphaFoldDB" id="A0A8J3DFP9"/>
<keyword evidence="4 6" id="KW-0547">Nucleotide-binding</keyword>
<dbReference type="Proteomes" id="UP000641137">
    <property type="component" value="Unassembled WGS sequence"/>
</dbReference>
<proteinExistence type="inferred from homology"/>
<dbReference type="InterPro" id="IPR008145">
    <property type="entry name" value="GK/Ca_channel_bsu"/>
</dbReference>
<comment type="pathway">
    <text evidence="2 6">Metabolic intermediate biosynthesis; 5-phospho-alpha-D-ribose 1-diphosphate biosynthesis; 5-phospho-alpha-D-ribose 1-diphosphate from D-ribose 5-phosphate (route II): step 3/3.</text>
</comment>
<dbReference type="InterPro" id="IPR008144">
    <property type="entry name" value="Guanylate_kin-like_dom"/>
</dbReference>
<evidence type="ECO:0000256" key="4">
    <source>
        <dbReference type="ARBA" id="ARBA00022741"/>
    </source>
</evidence>
<evidence type="ECO:0000256" key="6">
    <source>
        <dbReference type="HAMAP-Rule" id="MF_00836"/>
    </source>
</evidence>
<reference evidence="8" key="2">
    <citation type="submission" date="2020-09" db="EMBL/GenBank/DDBJ databases">
        <authorList>
            <person name="Sun Q."/>
            <person name="Kim S."/>
        </authorList>
    </citation>
    <scope>NUCLEOTIDE SEQUENCE</scope>
    <source>
        <strain evidence="8">KCTC 42097</strain>
    </source>
</reference>
<keyword evidence="5 6" id="KW-0067">ATP-binding</keyword>
<dbReference type="HAMAP" id="MF_00836">
    <property type="entry name" value="PhnN"/>
    <property type="match status" value="1"/>
</dbReference>
<sequence length="210" mass="22509">MTSPVLHTPFDERRLTVEDQGGKGVFIAVVGPSGAGKDTVIDYARERFSKESVLFARRIITRPATAPGEDHEALSVEAFCAARETGAFALSWEAHGLHYGLPTELDSAIAQGSVVIANLSRAVIPALRDRYRTVVVVEITAQPEILVQRLANRGRETADDVAARMSRSKAVSAGERVVSIDNSGSVEQAGDKFVAIIRRALAASDLGQLI</sequence>
<dbReference type="GO" id="GO:0033863">
    <property type="term" value="F:ribose 1,5-bisphosphate phosphokinase activity"/>
    <property type="evidence" value="ECO:0007669"/>
    <property type="project" value="UniProtKB-UniRule"/>
</dbReference>
<comment type="function">
    <text evidence="6">Catalyzes the phosphorylation of ribose 1,5-bisphosphate to 5-phospho-D-ribosyl alpha-1-diphosphate (PRPP).</text>
</comment>
<dbReference type="EC" id="2.7.4.23" evidence="6"/>
<reference evidence="8" key="1">
    <citation type="journal article" date="2014" name="Int. J. Syst. Evol. Microbiol.">
        <title>Complete genome sequence of Corynebacterium casei LMG S-19264T (=DSM 44701T), isolated from a smear-ripened cheese.</title>
        <authorList>
            <consortium name="US DOE Joint Genome Institute (JGI-PGF)"/>
            <person name="Walter F."/>
            <person name="Albersmeier A."/>
            <person name="Kalinowski J."/>
            <person name="Ruckert C."/>
        </authorList>
    </citation>
    <scope>NUCLEOTIDE SEQUENCE</scope>
    <source>
        <strain evidence="8">KCTC 42097</strain>
    </source>
</reference>
<dbReference type="RefSeq" id="WP_189488621.1">
    <property type="nucleotide sequence ID" value="NZ_BMZO01000003.1"/>
</dbReference>
<keyword evidence="3 6" id="KW-0808">Transferase</keyword>
<comment type="caution">
    <text evidence="8">The sequence shown here is derived from an EMBL/GenBank/DDBJ whole genome shotgun (WGS) entry which is preliminary data.</text>
</comment>
<evidence type="ECO:0000313" key="8">
    <source>
        <dbReference type="EMBL" id="GHC66893.1"/>
    </source>
</evidence>
<evidence type="ECO:0000256" key="2">
    <source>
        <dbReference type="ARBA" id="ARBA00005069"/>
    </source>
</evidence>
<dbReference type="GO" id="GO:0005524">
    <property type="term" value="F:ATP binding"/>
    <property type="evidence" value="ECO:0007669"/>
    <property type="project" value="UniProtKB-KW"/>
</dbReference>
<comment type="similarity">
    <text evidence="6">Belongs to the ribose 1,5-bisphosphokinase family.</text>
</comment>
<dbReference type="NCBIfam" id="TIGR02322">
    <property type="entry name" value="phosphon_PhnN"/>
    <property type="match status" value="1"/>
</dbReference>
<evidence type="ECO:0000259" key="7">
    <source>
        <dbReference type="PROSITE" id="PS50052"/>
    </source>
</evidence>
<dbReference type="InterPro" id="IPR012699">
    <property type="entry name" value="PhnN"/>
</dbReference>
<feature type="domain" description="Guanylate kinase-like" evidence="7">
    <location>
        <begin position="24"/>
        <end position="198"/>
    </location>
</feature>
<keyword evidence="9" id="KW-1185">Reference proteome</keyword>
<dbReference type="Gene3D" id="3.40.50.300">
    <property type="entry name" value="P-loop containing nucleotide triphosphate hydrolases"/>
    <property type="match status" value="1"/>
</dbReference>
<dbReference type="GO" id="GO:0019634">
    <property type="term" value="P:organic phosphonate metabolic process"/>
    <property type="evidence" value="ECO:0007669"/>
    <property type="project" value="UniProtKB-UniRule"/>
</dbReference>
<protein>
    <recommendedName>
        <fullName evidence="6">Ribose 1,5-bisphosphate phosphokinase PhnN</fullName>
        <ecNumber evidence="6">2.7.4.23</ecNumber>
    </recommendedName>
    <alternativeName>
        <fullName evidence="6">Ribose 1,5-bisphosphokinase</fullName>
    </alternativeName>
</protein>
<name>A0A8J3DFP9_9HYPH</name>
<dbReference type="InterPro" id="IPR027417">
    <property type="entry name" value="P-loop_NTPase"/>
</dbReference>
<dbReference type="EMBL" id="BMZO01000003">
    <property type="protein sequence ID" value="GHC66893.1"/>
    <property type="molecule type" value="Genomic_DNA"/>
</dbReference>
<dbReference type="SUPFAM" id="SSF52540">
    <property type="entry name" value="P-loop containing nucleoside triphosphate hydrolases"/>
    <property type="match status" value="1"/>
</dbReference>
<dbReference type="SMART" id="SM00072">
    <property type="entry name" value="GuKc"/>
    <property type="match status" value="1"/>
</dbReference>
<evidence type="ECO:0000313" key="9">
    <source>
        <dbReference type="Proteomes" id="UP000641137"/>
    </source>
</evidence>
<dbReference type="UniPathway" id="UPA00087">
    <property type="reaction ID" value="UER00175"/>
</dbReference>
<organism evidence="8 9">
    <name type="scientific">Limoniibacter endophyticus</name>
    <dbReference type="NCBI Taxonomy" id="1565040"/>
    <lineage>
        <taxon>Bacteria</taxon>
        <taxon>Pseudomonadati</taxon>
        <taxon>Pseudomonadota</taxon>
        <taxon>Alphaproteobacteria</taxon>
        <taxon>Hyphomicrobiales</taxon>
        <taxon>Bartonellaceae</taxon>
        <taxon>Limoniibacter</taxon>
    </lineage>
</organism>
<evidence type="ECO:0000256" key="3">
    <source>
        <dbReference type="ARBA" id="ARBA00022679"/>
    </source>
</evidence>
<accession>A0A8J3DFP9</accession>
<dbReference type="GO" id="GO:0006015">
    <property type="term" value="P:5-phosphoribose 1-diphosphate biosynthetic process"/>
    <property type="evidence" value="ECO:0007669"/>
    <property type="project" value="UniProtKB-UniRule"/>
</dbReference>
<feature type="binding site" evidence="6">
    <location>
        <begin position="31"/>
        <end position="38"/>
    </location>
    <ligand>
        <name>ATP</name>
        <dbReference type="ChEBI" id="CHEBI:30616"/>
    </ligand>
</feature>
<dbReference type="PROSITE" id="PS50052">
    <property type="entry name" value="GUANYLATE_KINASE_2"/>
    <property type="match status" value="1"/>
</dbReference>
<gene>
    <name evidence="6 8" type="primary">phnN</name>
    <name evidence="8" type="ORF">GCM10010136_10430</name>
</gene>